<dbReference type="Proteomes" id="UP000814128">
    <property type="component" value="Unassembled WGS sequence"/>
</dbReference>
<proteinExistence type="predicted"/>
<accession>A0ACB8QT45</accession>
<sequence length="183" mass="19993">MVPPISLPPAPEERWVAQTRYMSIGATSSEQEMHINVPTPPLAEDESMSLDAEGPARTSNFCSTSPFAPGPPLSSLPTYTVPEIHVSGAPASYPTPAPSPHPPSNFAQQHRQPALHIQIQHRAFLRAEHDAVQTPPISTANMPHQLSMPVIAPQPQRARFRMGPRADCEMCRNGVKGHYAHFD</sequence>
<keyword evidence="2" id="KW-1185">Reference proteome</keyword>
<name>A0ACB8QT45_9AGAM</name>
<comment type="caution">
    <text evidence="1">The sequence shown here is derived from an EMBL/GenBank/DDBJ whole genome shotgun (WGS) entry which is preliminary data.</text>
</comment>
<dbReference type="EMBL" id="MU273490">
    <property type="protein sequence ID" value="KAI0035064.1"/>
    <property type="molecule type" value="Genomic_DNA"/>
</dbReference>
<organism evidence="1 2">
    <name type="scientific">Vararia minispora EC-137</name>
    <dbReference type="NCBI Taxonomy" id="1314806"/>
    <lineage>
        <taxon>Eukaryota</taxon>
        <taxon>Fungi</taxon>
        <taxon>Dikarya</taxon>
        <taxon>Basidiomycota</taxon>
        <taxon>Agaricomycotina</taxon>
        <taxon>Agaricomycetes</taxon>
        <taxon>Russulales</taxon>
        <taxon>Lachnocladiaceae</taxon>
        <taxon>Vararia</taxon>
    </lineage>
</organism>
<gene>
    <name evidence="1" type="ORF">K488DRAFT_83397</name>
</gene>
<evidence type="ECO:0000313" key="1">
    <source>
        <dbReference type="EMBL" id="KAI0035064.1"/>
    </source>
</evidence>
<evidence type="ECO:0000313" key="2">
    <source>
        <dbReference type="Proteomes" id="UP000814128"/>
    </source>
</evidence>
<reference evidence="1" key="1">
    <citation type="submission" date="2021-02" db="EMBL/GenBank/DDBJ databases">
        <authorList>
            <consortium name="DOE Joint Genome Institute"/>
            <person name="Ahrendt S."/>
            <person name="Looney B.P."/>
            <person name="Miyauchi S."/>
            <person name="Morin E."/>
            <person name="Drula E."/>
            <person name="Courty P.E."/>
            <person name="Chicoki N."/>
            <person name="Fauchery L."/>
            <person name="Kohler A."/>
            <person name="Kuo A."/>
            <person name="Labutti K."/>
            <person name="Pangilinan J."/>
            <person name="Lipzen A."/>
            <person name="Riley R."/>
            <person name="Andreopoulos W."/>
            <person name="He G."/>
            <person name="Johnson J."/>
            <person name="Barry K.W."/>
            <person name="Grigoriev I.V."/>
            <person name="Nagy L."/>
            <person name="Hibbett D."/>
            <person name="Henrissat B."/>
            <person name="Matheny P.B."/>
            <person name="Labbe J."/>
            <person name="Martin F."/>
        </authorList>
    </citation>
    <scope>NUCLEOTIDE SEQUENCE</scope>
    <source>
        <strain evidence="1">EC-137</strain>
    </source>
</reference>
<protein>
    <submittedName>
        <fullName evidence="1">Uncharacterized protein</fullName>
    </submittedName>
</protein>
<reference evidence="1" key="2">
    <citation type="journal article" date="2022" name="New Phytol.">
        <title>Evolutionary transition to the ectomycorrhizal habit in the genomes of a hyperdiverse lineage of mushroom-forming fungi.</title>
        <authorList>
            <person name="Looney B."/>
            <person name="Miyauchi S."/>
            <person name="Morin E."/>
            <person name="Drula E."/>
            <person name="Courty P.E."/>
            <person name="Kohler A."/>
            <person name="Kuo A."/>
            <person name="LaButti K."/>
            <person name="Pangilinan J."/>
            <person name="Lipzen A."/>
            <person name="Riley R."/>
            <person name="Andreopoulos W."/>
            <person name="He G."/>
            <person name="Johnson J."/>
            <person name="Nolan M."/>
            <person name="Tritt A."/>
            <person name="Barry K.W."/>
            <person name="Grigoriev I.V."/>
            <person name="Nagy L.G."/>
            <person name="Hibbett D."/>
            <person name="Henrissat B."/>
            <person name="Matheny P.B."/>
            <person name="Labbe J."/>
            <person name="Martin F.M."/>
        </authorList>
    </citation>
    <scope>NUCLEOTIDE SEQUENCE</scope>
    <source>
        <strain evidence="1">EC-137</strain>
    </source>
</reference>